<proteinExistence type="predicted"/>
<organism evidence="3 5">
    <name type="scientific">Zasmidium cellare</name>
    <name type="common">Wine cellar mold</name>
    <name type="synonym">Racodium cellare</name>
    <dbReference type="NCBI Taxonomy" id="395010"/>
    <lineage>
        <taxon>Eukaryota</taxon>
        <taxon>Fungi</taxon>
        <taxon>Dikarya</taxon>
        <taxon>Ascomycota</taxon>
        <taxon>Pezizomycotina</taxon>
        <taxon>Dothideomycetes</taxon>
        <taxon>Dothideomycetidae</taxon>
        <taxon>Mycosphaerellales</taxon>
        <taxon>Mycosphaerellaceae</taxon>
        <taxon>Zasmidium</taxon>
    </lineage>
</organism>
<evidence type="ECO:0000313" key="2">
    <source>
        <dbReference type="EMBL" id="KAK4493632.1"/>
    </source>
</evidence>
<evidence type="ECO:0000313" key="4">
    <source>
        <dbReference type="EMBL" id="KAK4503328.1"/>
    </source>
</evidence>
<protein>
    <submittedName>
        <fullName evidence="3">Uncharacterized protein</fullName>
    </submittedName>
</protein>
<keyword evidence="5" id="KW-1185">Reference proteome</keyword>
<evidence type="ECO:0000256" key="1">
    <source>
        <dbReference type="SAM" id="MobiDB-lite"/>
    </source>
</evidence>
<feature type="compositionally biased region" description="Low complexity" evidence="1">
    <location>
        <begin position="103"/>
        <end position="115"/>
    </location>
</feature>
<dbReference type="EMBL" id="JAXOVC010000003">
    <property type="protein sequence ID" value="KAK4503328.1"/>
    <property type="molecule type" value="Genomic_DNA"/>
</dbReference>
<comment type="caution">
    <text evidence="3">The sequence shown here is derived from an EMBL/GenBank/DDBJ whole genome shotgun (WGS) entry which is preliminary data.</text>
</comment>
<accession>A0ABR0E0Q3</accession>
<feature type="region of interest" description="Disordered" evidence="1">
    <location>
        <begin position="103"/>
        <end position="164"/>
    </location>
</feature>
<dbReference type="EMBL" id="JAXOVC010000013">
    <property type="protein sequence ID" value="KAK4494994.1"/>
    <property type="molecule type" value="Genomic_DNA"/>
</dbReference>
<feature type="compositionally biased region" description="Basic and acidic residues" evidence="1">
    <location>
        <begin position="131"/>
        <end position="141"/>
    </location>
</feature>
<dbReference type="EMBL" id="JAXOVC010000016">
    <property type="protein sequence ID" value="KAK4493632.1"/>
    <property type="molecule type" value="Genomic_DNA"/>
</dbReference>
<evidence type="ECO:0000313" key="5">
    <source>
        <dbReference type="Proteomes" id="UP001305779"/>
    </source>
</evidence>
<gene>
    <name evidence="4" type="ORF">PRZ48_004243</name>
    <name evidence="3" type="ORF">PRZ48_014350</name>
    <name evidence="2" type="ORF">PRZ48_015299</name>
</gene>
<name>A0ABR0E0Q3_ZASCE</name>
<reference evidence="3 5" key="1">
    <citation type="journal article" date="2023" name="G3 (Bethesda)">
        <title>A chromosome-level genome assembly of Zasmidium syzygii isolated from banana leaves.</title>
        <authorList>
            <person name="van Westerhoven A.C."/>
            <person name="Mehrabi R."/>
            <person name="Talebi R."/>
            <person name="Steentjes M.B.F."/>
            <person name="Corcolon B."/>
            <person name="Chong P.A."/>
            <person name="Kema G.H.J."/>
            <person name="Seidl M.F."/>
        </authorList>
    </citation>
    <scope>NUCLEOTIDE SEQUENCE [LARGE SCALE GENOMIC DNA]</scope>
    <source>
        <strain evidence="3 5">P124</strain>
    </source>
</reference>
<dbReference type="Proteomes" id="UP001305779">
    <property type="component" value="Unassembled WGS sequence"/>
</dbReference>
<reference evidence="3" key="2">
    <citation type="submission" date="2023-10" db="EMBL/GenBank/DDBJ databases">
        <authorList>
            <person name="Van Westerhoven A."/>
        </authorList>
    </citation>
    <scope>NUCLEOTIDE SEQUENCE</scope>
    <source>
        <strain evidence="3">P124</strain>
    </source>
</reference>
<sequence>MRERGQLLEGAFQKTGMLKRPKISSSLSSNLTLHAPANKADSFLSRSIRIRNIRSQPPCPLPLHLYASSPQPPHQGQRRLQLLSTDLEDKECRELVELASGGSESAMASSLAEPAFAVNTNAPTRQLSDSPKPEDIDERPLRLKPRARQRQLRTLPLLKHSQLP</sequence>
<feature type="compositionally biased region" description="Polar residues" evidence="1">
    <location>
        <begin position="118"/>
        <end position="129"/>
    </location>
</feature>
<feature type="compositionally biased region" description="Basic residues" evidence="1">
    <location>
        <begin position="142"/>
        <end position="151"/>
    </location>
</feature>
<evidence type="ECO:0000313" key="3">
    <source>
        <dbReference type="EMBL" id="KAK4494994.1"/>
    </source>
</evidence>